<dbReference type="EMBL" id="JBJJXI010000128">
    <property type="protein sequence ID" value="KAL3388713.1"/>
    <property type="molecule type" value="Genomic_DNA"/>
</dbReference>
<comment type="caution">
    <text evidence="1">The sequence shown here is derived from an EMBL/GenBank/DDBJ whole genome shotgun (WGS) entry which is preliminary data.</text>
</comment>
<reference evidence="1 2" key="1">
    <citation type="journal article" date="2024" name="bioRxiv">
        <title>A reference genome for Trichogramma kaykai: A tiny desert-dwelling parasitoid wasp with competing sex-ratio distorters.</title>
        <authorList>
            <person name="Culotta J."/>
            <person name="Lindsey A.R."/>
        </authorList>
    </citation>
    <scope>NUCLEOTIDE SEQUENCE [LARGE SCALE GENOMIC DNA]</scope>
    <source>
        <strain evidence="1 2">KSX58</strain>
    </source>
</reference>
<evidence type="ECO:0000313" key="2">
    <source>
        <dbReference type="Proteomes" id="UP001627154"/>
    </source>
</evidence>
<evidence type="ECO:0000313" key="1">
    <source>
        <dbReference type="EMBL" id="KAL3388713.1"/>
    </source>
</evidence>
<accession>A0ABD2W721</accession>
<keyword evidence="2" id="KW-1185">Reference proteome</keyword>
<proteinExistence type="predicted"/>
<organism evidence="1 2">
    <name type="scientific">Trichogramma kaykai</name>
    <dbReference type="NCBI Taxonomy" id="54128"/>
    <lineage>
        <taxon>Eukaryota</taxon>
        <taxon>Metazoa</taxon>
        <taxon>Ecdysozoa</taxon>
        <taxon>Arthropoda</taxon>
        <taxon>Hexapoda</taxon>
        <taxon>Insecta</taxon>
        <taxon>Pterygota</taxon>
        <taxon>Neoptera</taxon>
        <taxon>Endopterygota</taxon>
        <taxon>Hymenoptera</taxon>
        <taxon>Apocrita</taxon>
        <taxon>Proctotrupomorpha</taxon>
        <taxon>Chalcidoidea</taxon>
        <taxon>Trichogrammatidae</taxon>
        <taxon>Trichogramma</taxon>
    </lineage>
</organism>
<dbReference type="AlphaFoldDB" id="A0ABD2W721"/>
<gene>
    <name evidence="1" type="ORF">TKK_016144</name>
</gene>
<protein>
    <submittedName>
        <fullName evidence="1">Uncharacterized protein</fullName>
    </submittedName>
</protein>
<name>A0ABD2W721_9HYME</name>
<dbReference type="Proteomes" id="UP001627154">
    <property type="component" value="Unassembled WGS sequence"/>
</dbReference>
<sequence>MKKIVDDCHEKYKKFSDRSTVTATGLRKFIATSYKNKTKGQYSKELMRHLAHDENTHDKAYRKVTAQETAKITAILEDIIIDAGIKTEKRTRETNERLPELPDNSEILQKSQKHNDNDLVELNNNDTEFEDEVKTFKEKLQKTKTRRSWKRVDIDDFENAF</sequence>